<keyword evidence="2" id="KW-1185">Reference proteome</keyword>
<dbReference type="Pfam" id="PF07784">
    <property type="entry name" value="DUF1622"/>
    <property type="match status" value="1"/>
</dbReference>
<evidence type="ECO:0000313" key="1">
    <source>
        <dbReference type="EMBL" id="AKM11692.1"/>
    </source>
</evidence>
<dbReference type="EMBL" id="CP011770">
    <property type="protein sequence ID" value="AKM11692.1"/>
    <property type="molecule type" value="Genomic_DNA"/>
</dbReference>
<name>A0A0G3XKF5_9SPHN</name>
<accession>A0A0G3XKF5</accession>
<dbReference type="InterPro" id="IPR012427">
    <property type="entry name" value="DUF1622"/>
</dbReference>
<dbReference type="KEGG" id="cna:AB433_09080"/>
<dbReference type="AlphaFoldDB" id="A0A0G3XKF5"/>
<dbReference type="RefSeq" id="WP_047823721.1">
    <property type="nucleotide sequence ID" value="NZ_CP011770.1"/>
</dbReference>
<dbReference type="PANTHER" id="PTHR38468">
    <property type="entry name" value="SLL0939 PROTEIN"/>
    <property type="match status" value="1"/>
</dbReference>
<dbReference type="Proteomes" id="UP000035287">
    <property type="component" value="Chromosome"/>
</dbReference>
<gene>
    <name evidence="1" type="ORF">AB433_09080</name>
</gene>
<proteinExistence type="predicted"/>
<dbReference type="PANTHER" id="PTHR38468:SF1">
    <property type="entry name" value="SLL0939 PROTEIN"/>
    <property type="match status" value="1"/>
</dbReference>
<evidence type="ECO:0000313" key="2">
    <source>
        <dbReference type="Proteomes" id="UP000035287"/>
    </source>
</evidence>
<reference evidence="1 2" key="1">
    <citation type="submission" date="2015-06" db="EMBL/GenBank/DDBJ databases">
        <authorList>
            <person name="Zeng Y."/>
            <person name="Huang Y."/>
        </authorList>
    </citation>
    <scope>NUCLEOTIDE SEQUENCE [LARGE SCALE GENOMIC DNA]</scope>
    <source>
        <strain evidence="1 2">PQ-2</strain>
    </source>
</reference>
<sequence length="117" mass="12732">MLTIATGAARWFELAGIAVIITGTLVAFARTAVILIAGKSYSQEPQSALTPVFRRTLGRSILAGLELLVAADIIRTVAIEPTLRNAMVLGLIVLIRTFLSISLEVEIEGRWPWRSRS</sequence>
<protein>
    <submittedName>
        <fullName evidence="1">Uncharacterized protein</fullName>
    </submittedName>
</protein>
<dbReference type="PATRIC" id="fig|1348774.3.peg.1901"/>
<organism evidence="1 2">
    <name type="scientific">Croceicoccus naphthovorans</name>
    <dbReference type="NCBI Taxonomy" id="1348774"/>
    <lineage>
        <taxon>Bacteria</taxon>
        <taxon>Pseudomonadati</taxon>
        <taxon>Pseudomonadota</taxon>
        <taxon>Alphaproteobacteria</taxon>
        <taxon>Sphingomonadales</taxon>
        <taxon>Erythrobacteraceae</taxon>
        <taxon>Croceicoccus</taxon>
    </lineage>
</organism>